<keyword evidence="1 4" id="KW-0808">Transferase</keyword>
<keyword evidence="5" id="KW-1185">Reference proteome</keyword>
<dbReference type="KEGG" id="msf:IT882_06610"/>
<evidence type="ECO:0000313" key="4">
    <source>
        <dbReference type="EMBL" id="QPE05978.1"/>
    </source>
</evidence>
<name>A0A7S8MZW9_9MICO</name>
<reference evidence="4 5" key="1">
    <citation type="submission" date="2020-11" db="EMBL/GenBank/DDBJ databases">
        <title>Amino acid is mineralized and recycled by bacteria in oceanic microbiome.</title>
        <authorList>
            <person name="Zheng L.Y."/>
        </authorList>
    </citation>
    <scope>NUCLEOTIDE SEQUENCE [LARGE SCALE GENOMIC DNA]</scope>
    <source>
        <strain evidence="4 5">A32-1</strain>
    </source>
</reference>
<dbReference type="Proteomes" id="UP000594480">
    <property type="component" value="Chromosome"/>
</dbReference>
<dbReference type="InterPro" id="IPR016181">
    <property type="entry name" value="Acyl_CoA_acyltransferase"/>
</dbReference>
<evidence type="ECO:0000256" key="2">
    <source>
        <dbReference type="ARBA" id="ARBA00023315"/>
    </source>
</evidence>
<accession>A0A7S8MZW9</accession>
<evidence type="ECO:0000313" key="5">
    <source>
        <dbReference type="Proteomes" id="UP000594480"/>
    </source>
</evidence>
<evidence type="ECO:0000259" key="3">
    <source>
        <dbReference type="PROSITE" id="PS51186"/>
    </source>
</evidence>
<dbReference type="GO" id="GO:0016747">
    <property type="term" value="F:acyltransferase activity, transferring groups other than amino-acyl groups"/>
    <property type="evidence" value="ECO:0007669"/>
    <property type="project" value="InterPro"/>
</dbReference>
<dbReference type="CDD" id="cd04301">
    <property type="entry name" value="NAT_SF"/>
    <property type="match status" value="1"/>
</dbReference>
<sequence length="206" mass="22555">MGSASRGHRVRGVRLPLGREGARGWRQNGCHDPSRRPEDAPALHRLAAATFPLACPPELTADDQRAFIDAHLSEASFLSYLADTHRVVLVDEIDDALVGYTMLVLGPPTDADVRLALDEEDARPIAELSKCYVLPTAHGSGVAHRLLDATIEIAAASGAERMWLGVNHANVRAQRFYQKHGFHAVGTKRFLVGARLEHDFVLAREL</sequence>
<dbReference type="PROSITE" id="PS51186">
    <property type="entry name" value="GNAT"/>
    <property type="match status" value="1"/>
</dbReference>
<dbReference type="InterPro" id="IPR050832">
    <property type="entry name" value="Bact_Acetyltransf"/>
</dbReference>
<protein>
    <submittedName>
        <fullName evidence="4">GNAT family N-acetyltransferase</fullName>
    </submittedName>
</protein>
<keyword evidence="2" id="KW-0012">Acyltransferase</keyword>
<dbReference type="AlphaFoldDB" id="A0A7S8MZW9"/>
<dbReference type="EMBL" id="CP064760">
    <property type="protein sequence ID" value="QPE05978.1"/>
    <property type="molecule type" value="Genomic_DNA"/>
</dbReference>
<organism evidence="4 5">
    <name type="scientific">Microbacterium schleiferi</name>
    <dbReference type="NCBI Taxonomy" id="69362"/>
    <lineage>
        <taxon>Bacteria</taxon>
        <taxon>Bacillati</taxon>
        <taxon>Actinomycetota</taxon>
        <taxon>Actinomycetes</taxon>
        <taxon>Micrococcales</taxon>
        <taxon>Microbacteriaceae</taxon>
        <taxon>Microbacterium</taxon>
    </lineage>
</organism>
<gene>
    <name evidence="4" type="ORF">IT882_06610</name>
</gene>
<evidence type="ECO:0000256" key="1">
    <source>
        <dbReference type="ARBA" id="ARBA00022679"/>
    </source>
</evidence>
<dbReference type="PANTHER" id="PTHR43877:SF2">
    <property type="entry name" value="AMINOALKYLPHOSPHONATE N-ACETYLTRANSFERASE-RELATED"/>
    <property type="match status" value="1"/>
</dbReference>
<proteinExistence type="predicted"/>
<dbReference type="InterPro" id="IPR000182">
    <property type="entry name" value="GNAT_dom"/>
</dbReference>
<dbReference type="SUPFAM" id="SSF55729">
    <property type="entry name" value="Acyl-CoA N-acyltransferases (Nat)"/>
    <property type="match status" value="1"/>
</dbReference>
<dbReference type="PANTHER" id="PTHR43877">
    <property type="entry name" value="AMINOALKYLPHOSPHONATE N-ACETYLTRANSFERASE-RELATED-RELATED"/>
    <property type="match status" value="1"/>
</dbReference>
<dbReference type="Gene3D" id="3.40.630.30">
    <property type="match status" value="1"/>
</dbReference>
<dbReference type="RefSeq" id="WP_195694158.1">
    <property type="nucleotide sequence ID" value="NZ_CP064760.1"/>
</dbReference>
<feature type="domain" description="N-acetyltransferase" evidence="3">
    <location>
        <begin position="30"/>
        <end position="206"/>
    </location>
</feature>
<dbReference type="Pfam" id="PF00583">
    <property type="entry name" value="Acetyltransf_1"/>
    <property type="match status" value="1"/>
</dbReference>